<accession>A0AAJ7U4D2</accession>
<dbReference type="GO" id="GO:0001786">
    <property type="term" value="F:phosphatidylserine binding"/>
    <property type="evidence" value="ECO:0007669"/>
    <property type="project" value="TreeGrafter"/>
</dbReference>
<feature type="compositionally biased region" description="Acidic residues" evidence="2">
    <location>
        <begin position="363"/>
        <end position="378"/>
    </location>
</feature>
<dbReference type="PROSITE" id="PS50004">
    <property type="entry name" value="C2"/>
    <property type="match status" value="1"/>
</dbReference>
<dbReference type="GO" id="GO:0005544">
    <property type="term" value="F:calcium-dependent phospholipid binding"/>
    <property type="evidence" value="ECO:0007669"/>
    <property type="project" value="TreeGrafter"/>
</dbReference>
<dbReference type="SMART" id="SM00239">
    <property type="entry name" value="C2"/>
    <property type="match status" value="2"/>
</dbReference>
<name>A0AAJ7U4D2_PETMA</name>
<feature type="transmembrane region" description="Helical" evidence="3">
    <location>
        <begin position="17"/>
        <end position="41"/>
    </location>
</feature>
<evidence type="ECO:0000313" key="5">
    <source>
        <dbReference type="Proteomes" id="UP001318040"/>
    </source>
</evidence>
<evidence type="ECO:0000259" key="4">
    <source>
        <dbReference type="PROSITE" id="PS50004"/>
    </source>
</evidence>
<evidence type="ECO:0000313" key="6">
    <source>
        <dbReference type="RefSeq" id="XP_032829631.1"/>
    </source>
</evidence>
<dbReference type="InterPro" id="IPR035892">
    <property type="entry name" value="C2_domain_sf"/>
</dbReference>
<organism evidence="5 6">
    <name type="scientific">Petromyzon marinus</name>
    <name type="common">Sea lamprey</name>
    <dbReference type="NCBI Taxonomy" id="7757"/>
    <lineage>
        <taxon>Eukaryota</taxon>
        <taxon>Metazoa</taxon>
        <taxon>Chordata</taxon>
        <taxon>Craniata</taxon>
        <taxon>Vertebrata</taxon>
        <taxon>Cyclostomata</taxon>
        <taxon>Hyperoartia</taxon>
        <taxon>Petromyzontiformes</taxon>
        <taxon>Petromyzontidae</taxon>
        <taxon>Petromyzon</taxon>
    </lineage>
</organism>
<proteinExistence type="inferred from homology"/>
<dbReference type="AlphaFoldDB" id="A0AAJ7U4D2"/>
<protein>
    <submittedName>
        <fullName evidence="6">Synaptotagmin-11-like</fullName>
    </submittedName>
</protein>
<evidence type="ECO:0000256" key="2">
    <source>
        <dbReference type="SAM" id="MobiDB-lite"/>
    </source>
</evidence>
<dbReference type="InterPro" id="IPR000008">
    <property type="entry name" value="C2_dom"/>
</dbReference>
<dbReference type="GO" id="GO:0030424">
    <property type="term" value="C:axon"/>
    <property type="evidence" value="ECO:0007669"/>
    <property type="project" value="TreeGrafter"/>
</dbReference>
<dbReference type="GO" id="GO:0006906">
    <property type="term" value="P:vesicle fusion"/>
    <property type="evidence" value="ECO:0007669"/>
    <property type="project" value="TreeGrafter"/>
</dbReference>
<dbReference type="Proteomes" id="UP001318040">
    <property type="component" value="Chromosome 52"/>
</dbReference>
<dbReference type="PANTHER" id="PTHR10024:SF369">
    <property type="entry name" value="FI18813P1"/>
    <property type="match status" value="1"/>
</dbReference>
<evidence type="ECO:0000256" key="3">
    <source>
        <dbReference type="SAM" id="Phobius"/>
    </source>
</evidence>
<gene>
    <name evidence="6" type="primary">LOC116953489</name>
</gene>
<keyword evidence="5" id="KW-1185">Reference proteome</keyword>
<dbReference type="RefSeq" id="XP_032829631.1">
    <property type="nucleotide sequence ID" value="XM_032973740.1"/>
</dbReference>
<feature type="domain" description="C2" evidence="4">
    <location>
        <begin position="134"/>
        <end position="257"/>
    </location>
</feature>
<dbReference type="GO" id="GO:0000149">
    <property type="term" value="F:SNARE binding"/>
    <property type="evidence" value="ECO:0007669"/>
    <property type="project" value="TreeGrafter"/>
</dbReference>
<comment type="similarity">
    <text evidence="1">Belongs to the synaptotagmin family.</text>
</comment>
<dbReference type="GO" id="GO:0070382">
    <property type="term" value="C:exocytic vesicle"/>
    <property type="evidence" value="ECO:0007669"/>
    <property type="project" value="TreeGrafter"/>
</dbReference>
<dbReference type="GeneID" id="116953489"/>
<sequence length="428" mass="45205">MAVIPLASSVFADTPSVLFGVLGVLALVLALSLTAFVWVCCQRAPPPPRRSFSSCSSSSRGARSRTPYRFVHMLKSAHIYPETLGERRHPLATLKPLTQPVGRSGESPRQGPAQSPDAAAVPAKAVGAPVEAPELGTLSFSLQHDERKEALLVHVKEARGLPPADELAATTTDPCVKLLILPERRFRGQTRVLRGTRDPVFDETFAFYGLSAVQMEGSEITFAVLSFGRLSREEVIGEVTVPLAGIAAGPEVVAFCRHIVPRGMQKPAGVGELLVSLSFTQADSRLTVVILKARGLHKRDTGSSLGAACVKVSAFAGSERVLKRKTRVRRASSGALFNESFEVALGGGATSLELLVVVHAGAGDEEEEEAGEEGDSDSADGAGPSPLGRVVLGAGAASPRARQHWQEVRAGGDAAGRPLARWHALQPC</sequence>
<dbReference type="GO" id="GO:0005886">
    <property type="term" value="C:plasma membrane"/>
    <property type="evidence" value="ECO:0007669"/>
    <property type="project" value="TreeGrafter"/>
</dbReference>
<dbReference type="CDD" id="cd00276">
    <property type="entry name" value="C2B_Synaptotagmin"/>
    <property type="match status" value="1"/>
</dbReference>
<dbReference type="KEGG" id="pmrn:116953489"/>
<dbReference type="GO" id="GO:0048791">
    <property type="term" value="P:calcium ion-regulated exocytosis of neurotransmitter"/>
    <property type="evidence" value="ECO:0007669"/>
    <property type="project" value="TreeGrafter"/>
</dbReference>
<dbReference type="SUPFAM" id="SSF49562">
    <property type="entry name" value="C2 domain (Calcium/lipid-binding domain, CaLB)"/>
    <property type="match status" value="2"/>
</dbReference>
<feature type="region of interest" description="Disordered" evidence="2">
    <location>
        <begin position="97"/>
        <end position="119"/>
    </location>
</feature>
<keyword evidence="3" id="KW-0812">Transmembrane</keyword>
<dbReference type="PANTHER" id="PTHR10024">
    <property type="entry name" value="SYNAPTOTAGMIN"/>
    <property type="match status" value="1"/>
</dbReference>
<dbReference type="GO" id="GO:0030276">
    <property type="term" value="F:clathrin binding"/>
    <property type="evidence" value="ECO:0007669"/>
    <property type="project" value="TreeGrafter"/>
</dbReference>
<dbReference type="Pfam" id="PF00168">
    <property type="entry name" value="C2"/>
    <property type="match status" value="2"/>
</dbReference>
<dbReference type="GO" id="GO:0005509">
    <property type="term" value="F:calcium ion binding"/>
    <property type="evidence" value="ECO:0007669"/>
    <property type="project" value="TreeGrafter"/>
</dbReference>
<dbReference type="GO" id="GO:0098793">
    <property type="term" value="C:presynapse"/>
    <property type="evidence" value="ECO:0007669"/>
    <property type="project" value="GOC"/>
</dbReference>
<dbReference type="Gene3D" id="2.60.40.150">
    <property type="entry name" value="C2 domain"/>
    <property type="match status" value="2"/>
</dbReference>
<keyword evidence="3" id="KW-1133">Transmembrane helix</keyword>
<feature type="region of interest" description="Disordered" evidence="2">
    <location>
        <begin position="363"/>
        <end position="413"/>
    </location>
</feature>
<keyword evidence="3" id="KW-0472">Membrane</keyword>
<reference evidence="6" key="1">
    <citation type="submission" date="2025-08" db="UniProtKB">
        <authorList>
            <consortium name="RefSeq"/>
        </authorList>
    </citation>
    <scope>IDENTIFICATION</scope>
    <source>
        <tissue evidence="6">Sperm</tissue>
    </source>
</reference>
<evidence type="ECO:0000256" key="1">
    <source>
        <dbReference type="ARBA" id="ARBA00006996"/>
    </source>
</evidence>